<dbReference type="SUPFAM" id="SSF54713">
    <property type="entry name" value="Elongation factor Ts (EF-Ts), dimerisation domain"/>
    <property type="match status" value="1"/>
</dbReference>
<protein>
    <recommendedName>
        <fullName evidence="2 6">Elongation factor Ts</fullName>
        <shortName evidence="6">EF-Ts</shortName>
    </recommendedName>
</protein>
<dbReference type="Proteomes" id="UP000220527">
    <property type="component" value="Unassembled WGS sequence"/>
</dbReference>
<dbReference type="SUPFAM" id="SSF46934">
    <property type="entry name" value="UBA-like"/>
    <property type="match status" value="1"/>
</dbReference>
<dbReference type="InterPro" id="IPR001816">
    <property type="entry name" value="Transl_elong_EFTs/EF1B"/>
</dbReference>
<dbReference type="CDD" id="cd14275">
    <property type="entry name" value="UBA_EF-Ts"/>
    <property type="match status" value="1"/>
</dbReference>
<dbReference type="InterPro" id="IPR014039">
    <property type="entry name" value="Transl_elong_EFTs/EF1B_dimer"/>
</dbReference>
<comment type="caution">
    <text evidence="10">The sequence shown here is derived from an EMBL/GenBank/DDBJ whole genome shotgun (WGS) entry which is preliminary data.</text>
</comment>
<accession>A0A2A6RNQ5</accession>
<sequence>MAVPIELVKELRERTGAGIKECRDILEQVDGSINKAIEILRERGIEAAAKKASREAKEGLIGSYVHHGARVAGLVELNCETDFVARTEDFAALAKDLAQHIVALNPRFISEAEVTDEIVAESGQIRETFVKEQVLLAQPFVKDSSQTIEDKLKQAIAKLGENIVVRRFVRYEIGA</sequence>
<evidence type="ECO:0000256" key="2">
    <source>
        <dbReference type="ARBA" id="ARBA00016956"/>
    </source>
</evidence>
<reference evidence="11" key="1">
    <citation type="submission" date="2017-08" db="EMBL/GenBank/DDBJ databases">
        <authorList>
            <person name="Grouzdev D.S."/>
            <person name="Gaisin V.A."/>
            <person name="Rysina M.S."/>
            <person name="Gorlenko V.M."/>
        </authorList>
    </citation>
    <scope>NUCLEOTIDE SEQUENCE [LARGE SCALE GENOMIC DNA]</scope>
    <source>
        <strain evidence="11">Kir15-3F</strain>
    </source>
</reference>
<dbReference type="Pfam" id="PF00889">
    <property type="entry name" value="EF_TS"/>
    <property type="match status" value="1"/>
</dbReference>
<feature type="region of interest" description="Involved in Mg(2+) ion dislocation from EF-Tu" evidence="6">
    <location>
        <begin position="81"/>
        <end position="84"/>
    </location>
</feature>
<evidence type="ECO:0000313" key="10">
    <source>
        <dbReference type="EMBL" id="PDW04692.1"/>
    </source>
</evidence>
<comment type="similarity">
    <text evidence="1 6 7">Belongs to the EF-Ts family.</text>
</comment>
<evidence type="ECO:0000256" key="3">
    <source>
        <dbReference type="ARBA" id="ARBA00022768"/>
    </source>
</evidence>
<keyword evidence="4 6" id="KW-0648">Protein biosynthesis</keyword>
<dbReference type="RefSeq" id="WP_097642427.1">
    <property type="nucleotide sequence ID" value="NZ_NQWI01000005.1"/>
</dbReference>
<proteinExistence type="inferred from homology"/>
<dbReference type="EMBL" id="NQWI01000005">
    <property type="protein sequence ID" value="PDW04692.1"/>
    <property type="molecule type" value="Genomic_DNA"/>
</dbReference>
<dbReference type="OrthoDB" id="9808348at2"/>
<evidence type="ECO:0000256" key="7">
    <source>
        <dbReference type="RuleBase" id="RU000642"/>
    </source>
</evidence>
<organism evidence="10 11">
    <name type="scientific">Candidatus Viridilinea mediisalina</name>
    <dbReference type="NCBI Taxonomy" id="2024553"/>
    <lineage>
        <taxon>Bacteria</taxon>
        <taxon>Bacillati</taxon>
        <taxon>Chloroflexota</taxon>
        <taxon>Chloroflexia</taxon>
        <taxon>Chloroflexales</taxon>
        <taxon>Chloroflexineae</taxon>
        <taxon>Oscillochloridaceae</taxon>
        <taxon>Candidatus Viridilinea</taxon>
    </lineage>
</organism>
<comment type="subcellular location">
    <subcellularLocation>
        <location evidence="6 8">Cytoplasm</location>
    </subcellularLocation>
</comment>
<dbReference type="InterPro" id="IPR009060">
    <property type="entry name" value="UBA-like_sf"/>
</dbReference>
<keyword evidence="3 6" id="KW-0251">Elongation factor</keyword>
<dbReference type="PROSITE" id="PS01127">
    <property type="entry name" value="EF_TS_2"/>
    <property type="match status" value="1"/>
</dbReference>
<dbReference type="FunFam" id="1.10.8.10:FF:000001">
    <property type="entry name" value="Elongation factor Ts"/>
    <property type="match status" value="1"/>
</dbReference>
<gene>
    <name evidence="6 10" type="primary">tsf</name>
    <name evidence="10" type="ORF">CJ255_02000</name>
</gene>
<dbReference type="Gene3D" id="3.30.479.20">
    <property type="entry name" value="Elongation factor Ts, dimerisation domain"/>
    <property type="match status" value="1"/>
</dbReference>
<feature type="domain" description="Translation elongation factor EFTs/EF1B dimerisation" evidence="9">
    <location>
        <begin position="27"/>
        <end position="125"/>
    </location>
</feature>
<dbReference type="InterPro" id="IPR036402">
    <property type="entry name" value="EF-Ts_dimer_sf"/>
</dbReference>
<evidence type="ECO:0000256" key="5">
    <source>
        <dbReference type="ARBA" id="ARBA00025453"/>
    </source>
</evidence>
<evidence type="ECO:0000256" key="4">
    <source>
        <dbReference type="ARBA" id="ARBA00022917"/>
    </source>
</evidence>
<evidence type="ECO:0000256" key="6">
    <source>
        <dbReference type="HAMAP-Rule" id="MF_00050"/>
    </source>
</evidence>
<dbReference type="PANTHER" id="PTHR11741">
    <property type="entry name" value="ELONGATION FACTOR TS"/>
    <property type="match status" value="1"/>
</dbReference>
<evidence type="ECO:0000313" key="11">
    <source>
        <dbReference type="Proteomes" id="UP000220527"/>
    </source>
</evidence>
<dbReference type="GO" id="GO:0003746">
    <property type="term" value="F:translation elongation factor activity"/>
    <property type="evidence" value="ECO:0007669"/>
    <property type="project" value="UniProtKB-UniRule"/>
</dbReference>
<dbReference type="HAMAP" id="MF_00050">
    <property type="entry name" value="EF_Ts"/>
    <property type="match status" value="1"/>
</dbReference>
<dbReference type="Gene3D" id="1.10.8.10">
    <property type="entry name" value="DNA helicase RuvA subunit, C-terminal domain"/>
    <property type="match status" value="1"/>
</dbReference>
<dbReference type="AlphaFoldDB" id="A0A2A6RNQ5"/>
<evidence type="ECO:0000256" key="1">
    <source>
        <dbReference type="ARBA" id="ARBA00005532"/>
    </source>
</evidence>
<evidence type="ECO:0000259" key="9">
    <source>
        <dbReference type="Pfam" id="PF00889"/>
    </source>
</evidence>
<name>A0A2A6RNQ5_9CHLR</name>
<dbReference type="NCBIfam" id="TIGR00116">
    <property type="entry name" value="tsf"/>
    <property type="match status" value="1"/>
</dbReference>
<keyword evidence="6" id="KW-0963">Cytoplasm</keyword>
<dbReference type="GO" id="GO:0005737">
    <property type="term" value="C:cytoplasm"/>
    <property type="evidence" value="ECO:0007669"/>
    <property type="project" value="UniProtKB-SubCell"/>
</dbReference>
<keyword evidence="11" id="KW-1185">Reference proteome</keyword>
<dbReference type="InterPro" id="IPR018101">
    <property type="entry name" value="Transl_elong_Ts_CS"/>
</dbReference>
<comment type="function">
    <text evidence="5 6 7">Associates with the EF-Tu.GDP complex and induces the exchange of GDP to GTP. It remains bound to the aminoacyl-tRNA.EF-Tu.GTP complex up to the GTP hydrolysis stage on the ribosome.</text>
</comment>
<evidence type="ECO:0000256" key="8">
    <source>
        <dbReference type="RuleBase" id="RU000643"/>
    </source>
</evidence>
<dbReference type="PANTHER" id="PTHR11741:SF0">
    <property type="entry name" value="ELONGATION FACTOR TS, MITOCHONDRIAL"/>
    <property type="match status" value="1"/>
</dbReference>